<sequence>MSLGPLKLPCHCGTLRQAARAVTSIYDARLAPHGIRITQFTILMALYGVDAVSMRALSDALLLDQTTLSRTLATLRARKLVRSQPDREDKRVRLWSLTRTGEKLYEVCLPDWEAAQGELARHSGKGDLQAFSNEVYQLTEALAG</sequence>
<evidence type="ECO:0000259" key="1">
    <source>
        <dbReference type="PROSITE" id="PS50995"/>
    </source>
</evidence>
<dbReference type="SMART" id="SM00347">
    <property type="entry name" value="HTH_MARR"/>
    <property type="match status" value="1"/>
</dbReference>
<name>A0A0B6S5P4_BURPL</name>
<dbReference type="KEGG" id="bgp:BGL_2c05510"/>
<dbReference type="EMBL" id="CP002581">
    <property type="protein sequence ID" value="AJK48635.1"/>
    <property type="molecule type" value="Genomic_DNA"/>
</dbReference>
<dbReference type="InterPro" id="IPR036390">
    <property type="entry name" value="WH_DNA-bd_sf"/>
</dbReference>
<dbReference type="KEGG" id="bpla:bpln_2g06070"/>
<dbReference type="GO" id="GO:0006950">
    <property type="term" value="P:response to stress"/>
    <property type="evidence" value="ECO:0007669"/>
    <property type="project" value="TreeGrafter"/>
</dbReference>
<dbReference type="AlphaFoldDB" id="A0A0B6S5P4"/>
<dbReference type="Gene3D" id="1.10.10.10">
    <property type="entry name" value="Winged helix-like DNA-binding domain superfamily/Winged helix DNA-binding domain"/>
    <property type="match status" value="1"/>
</dbReference>
<evidence type="ECO:0000313" key="2">
    <source>
        <dbReference type="EMBL" id="AJK48635.1"/>
    </source>
</evidence>
<dbReference type="InterPro" id="IPR036388">
    <property type="entry name" value="WH-like_DNA-bd_sf"/>
</dbReference>
<protein>
    <submittedName>
        <fullName evidence="2">Transcriptional regulator, MarR family</fullName>
    </submittedName>
</protein>
<dbReference type="SUPFAM" id="SSF46785">
    <property type="entry name" value="Winged helix' DNA-binding domain"/>
    <property type="match status" value="1"/>
</dbReference>
<dbReference type="OrthoDB" id="119252at2"/>
<dbReference type="InterPro" id="IPR000835">
    <property type="entry name" value="HTH_MarR-typ"/>
</dbReference>
<dbReference type="PANTHER" id="PTHR33164">
    <property type="entry name" value="TRANSCRIPTIONAL REGULATOR, MARR FAMILY"/>
    <property type="match status" value="1"/>
</dbReference>
<organism evidence="2 3">
    <name type="scientific">Burkholderia plantarii</name>
    <dbReference type="NCBI Taxonomy" id="41899"/>
    <lineage>
        <taxon>Bacteria</taxon>
        <taxon>Pseudomonadati</taxon>
        <taxon>Pseudomonadota</taxon>
        <taxon>Betaproteobacteria</taxon>
        <taxon>Burkholderiales</taxon>
        <taxon>Burkholderiaceae</taxon>
        <taxon>Burkholderia</taxon>
    </lineage>
</organism>
<dbReference type="PROSITE" id="PS50995">
    <property type="entry name" value="HTH_MARR_2"/>
    <property type="match status" value="1"/>
</dbReference>
<reference evidence="3" key="1">
    <citation type="submission" date="2011-03" db="EMBL/GenBank/DDBJ databases">
        <authorList>
            <person name="Voget S."/>
            <person name="Streit W.R."/>
            <person name="Jaeger K.E."/>
            <person name="Daniel R."/>
        </authorList>
    </citation>
    <scope>NUCLEOTIDE SEQUENCE [LARGE SCALE GENOMIC DNA]</scope>
    <source>
        <strain evidence="3">PG1</strain>
    </source>
</reference>
<gene>
    <name evidence="2" type="ORF">BGL_2c05510</name>
</gene>
<feature type="domain" description="HTH marR-type" evidence="1">
    <location>
        <begin position="8"/>
        <end position="140"/>
    </location>
</feature>
<dbReference type="GO" id="GO:0003700">
    <property type="term" value="F:DNA-binding transcription factor activity"/>
    <property type="evidence" value="ECO:0007669"/>
    <property type="project" value="InterPro"/>
</dbReference>
<evidence type="ECO:0000313" key="3">
    <source>
        <dbReference type="Proteomes" id="UP000031838"/>
    </source>
</evidence>
<dbReference type="Proteomes" id="UP000031838">
    <property type="component" value="Chromosome 2"/>
</dbReference>
<reference evidence="2 3" key="2">
    <citation type="journal article" date="2016" name="Appl. Microbiol. Biotechnol.">
        <title>Mutations improving production and secretion of extracellular lipase by Burkholderia glumae PG1.</title>
        <authorList>
            <person name="Knapp A."/>
            <person name="Voget S."/>
            <person name="Gao R."/>
            <person name="Zaburannyi N."/>
            <person name="Krysciak D."/>
            <person name="Breuer M."/>
            <person name="Hauer B."/>
            <person name="Streit W.R."/>
            <person name="Muller R."/>
            <person name="Daniel R."/>
            <person name="Jaeger K.E."/>
        </authorList>
    </citation>
    <scope>NUCLEOTIDE SEQUENCE [LARGE SCALE GENOMIC DNA]</scope>
    <source>
        <strain evidence="2 3">PG1</strain>
    </source>
</reference>
<dbReference type="PANTHER" id="PTHR33164:SF105">
    <property type="entry name" value="TRANSCRIPTIONAL REPRESSOR PROTEIN-RELATED"/>
    <property type="match status" value="1"/>
</dbReference>
<keyword evidence="3" id="KW-1185">Reference proteome</keyword>
<dbReference type="HOGENOM" id="CLU_083287_35_0_4"/>
<dbReference type="Pfam" id="PF12802">
    <property type="entry name" value="MarR_2"/>
    <property type="match status" value="1"/>
</dbReference>
<proteinExistence type="predicted"/>
<accession>A0A0B6S5P4</accession>
<dbReference type="InterPro" id="IPR039422">
    <property type="entry name" value="MarR/SlyA-like"/>
</dbReference>